<dbReference type="EMBL" id="VIKR01000001">
    <property type="protein sequence ID" value="TQV77125.1"/>
    <property type="molecule type" value="Genomic_DNA"/>
</dbReference>
<proteinExistence type="predicted"/>
<organism evidence="2 3">
    <name type="scientific">Aliikangiella marina</name>
    <dbReference type="NCBI Taxonomy" id="1712262"/>
    <lineage>
        <taxon>Bacteria</taxon>
        <taxon>Pseudomonadati</taxon>
        <taxon>Pseudomonadota</taxon>
        <taxon>Gammaproteobacteria</taxon>
        <taxon>Oceanospirillales</taxon>
        <taxon>Pleioneaceae</taxon>
        <taxon>Aliikangiella</taxon>
    </lineage>
</organism>
<dbReference type="SMART" id="SM01034">
    <property type="entry name" value="BLUF"/>
    <property type="match status" value="1"/>
</dbReference>
<dbReference type="GO" id="GO:0071949">
    <property type="term" value="F:FAD binding"/>
    <property type="evidence" value="ECO:0007669"/>
    <property type="project" value="InterPro"/>
</dbReference>
<gene>
    <name evidence="2" type="ORF">FLL45_04020</name>
</gene>
<dbReference type="Proteomes" id="UP000317839">
    <property type="component" value="Unassembled WGS sequence"/>
</dbReference>
<dbReference type="Gene3D" id="3.30.70.100">
    <property type="match status" value="1"/>
</dbReference>
<reference evidence="2 3" key="1">
    <citation type="submission" date="2019-06" db="EMBL/GenBank/DDBJ databases">
        <title>Draft genome of Aliikangiella marina GYP-15.</title>
        <authorList>
            <person name="Wang G."/>
        </authorList>
    </citation>
    <scope>NUCLEOTIDE SEQUENCE [LARGE SCALE GENOMIC DNA]</scope>
    <source>
        <strain evidence="2 3">GYP-15</strain>
    </source>
</reference>
<dbReference type="GO" id="GO:0009882">
    <property type="term" value="F:blue light photoreceptor activity"/>
    <property type="evidence" value="ECO:0007669"/>
    <property type="project" value="InterPro"/>
</dbReference>
<dbReference type="OrthoDB" id="557705at2"/>
<keyword evidence="3" id="KW-1185">Reference proteome</keyword>
<feature type="domain" description="BLUF" evidence="1">
    <location>
        <begin position="9"/>
        <end position="100"/>
    </location>
</feature>
<dbReference type="InterPro" id="IPR036046">
    <property type="entry name" value="Acylphosphatase-like_dom_sf"/>
</dbReference>
<sequence length="148" mass="16659">MVSCLMSQIRQIIYVSSSLAELNTDALNQILSVARSNNEKNDVTGVLLYHLGIFLQVLEGAESTIDKLFSTISADKRHKRVIVLSDELIESRDFDNWRMGYINVKDNPPKGLVDLLTFYSNEELALIKDGRAKSLLLSFKNTHSNSIL</sequence>
<dbReference type="Pfam" id="PF04940">
    <property type="entry name" value="BLUF"/>
    <property type="match status" value="1"/>
</dbReference>
<dbReference type="InterPro" id="IPR007024">
    <property type="entry name" value="BLUF_domain"/>
</dbReference>
<evidence type="ECO:0000313" key="3">
    <source>
        <dbReference type="Proteomes" id="UP000317839"/>
    </source>
</evidence>
<evidence type="ECO:0000313" key="2">
    <source>
        <dbReference type="EMBL" id="TQV77125.1"/>
    </source>
</evidence>
<dbReference type="PROSITE" id="PS50925">
    <property type="entry name" value="BLUF"/>
    <property type="match status" value="1"/>
</dbReference>
<comment type="caution">
    <text evidence="2">The sequence shown here is derived from an EMBL/GenBank/DDBJ whole genome shotgun (WGS) entry which is preliminary data.</text>
</comment>
<evidence type="ECO:0000259" key="1">
    <source>
        <dbReference type="PROSITE" id="PS50925"/>
    </source>
</evidence>
<dbReference type="SUPFAM" id="SSF54975">
    <property type="entry name" value="Acylphosphatase/BLUF domain-like"/>
    <property type="match status" value="1"/>
</dbReference>
<dbReference type="AlphaFoldDB" id="A0A545TIS5"/>
<protein>
    <submittedName>
        <fullName evidence="2">BLUF domain-containing protein</fullName>
    </submittedName>
</protein>
<name>A0A545TIS5_9GAMM</name>
<accession>A0A545TIS5</accession>